<evidence type="ECO:0000259" key="6">
    <source>
        <dbReference type="PROSITE" id="PS50949"/>
    </source>
</evidence>
<dbReference type="Gene3D" id="3.90.1150.10">
    <property type="entry name" value="Aspartate Aminotransferase, domain 1"/>
    <property type="match status" value="1"/>
</dbReference>
<dbReference type="PROSITE" id="PS50949">
    <property type="entry name" value="HTH_GNTR"/>
    <property type="match status" value="1"/>
</dbReference>
<keyword evidence="2" id="KW-0663">Pyridoxal phosphate</keyword>
<dbReference type="SMART" id="SM00345">
    <property type="entry name" value="HTH_GNTR"/>
    <property type="match status" value="1"/>
</dbReference>
<evidence type="ECO:0000256" key="4">
    <source>
        <dbReference type="ARBA" id="ARBA00023125"/>
    </source>
</evidence>
<reference evidence="7" key="1">
    <citation type="journal article" date="2010" name="Nature">
        <title>The Dynamic genome of Hydra.</title>
        <authorList>
            <person name="Chapman J.A."/>
            <person name="Kirkness E.F."/>
            <person name="Simakov O."/>
            <person name="Hampson S.E."/>
            <person name="Mitros T."/>
            <person name="Weinmaier T."/>
            <person name="Rattei T."/>
            <person name="Balasubramanian P.G."/>
            <person name="Borman J."/>
            <person name="Busam D."/>
            <person name="Disbennett K."/>
            <person name="Pfannkoch C."/>
            <person name="Sumin N."/>
            <person name="Sutton G."/>
            <person name="Viswanathan L."/>
            <person name="Walenz B."/>
            <person name="Goodstein D.M."/>
            <person name="Hellsten U."/>
            <person name="Kawashima T."/>
            <person name="Prochnik S.E."/>
            <person name="Putnam N.H."/>
            <person name="Shu S."/>
            <person name="Blumberg B."/>
            <person name="Dana C.E."/>
            <person name="Gee L."/>
            <person name="Kibler D.F."/>
            <person name="Law L."/>
            <person name="Lindgens D."/>
            <person name="Martinez D.E."/>
            <person name="Peng J."/>
            <person name="Wigge P.A."/>
            <person name="Bertulat B."/>
            <person name="Guder C."/>
            <person name="Nakamura Y."/>
            <person name="Ozbek S."/>
            <person name="Watanabe H."/>
            <person name="Khalturin K."/>
            <person name="Hemmrich G."/>
            <person name="Franke A."/>
            <person name="Augustin R."/>
            <person name="Fraune S."/>
            <person name="Hayakawa E."/>
            <person name="Hayakawa S."/>
            <person name="Hirose M."/>
            <person name="Hwang J."/>
            <person name="Ikeo K."/>
            <person name="Nishimiya-Fujisawa C."/>
            <person name="Ogura A."/>
            <person name="Takahashi T."/>
            <person name="Steinmetz P.R."/>
            <person name="Zhang X."/>
            <person name="Aufschnaiter R."/>
            <person name="Eder M.K."/>
            <person name="Gorny A.K."/>
            <person name="Salvenmoser W."/>
            <person name="Heimberg A.M."/>
            <person name="Wheeler B.M."/>
            <person name="Peterson K.J."/>
            <person name="Boettger A."/>
            <person name="Tischler P."/>
            <person name="Wolf A."/>
            <person name="Gojobori T."/>
            <person name="Remington K.A."/>
            <person name="Strausberg R.L."/>
            <person name="Venter J."/>
            <person name="Technau U."/>
            <person name="Hobmayer B."/>
            <person name="Bosch T.C."/>
            <person name="Holstein T.W."/>
            <person name="Fujisawa T."/>
            <person name="Bode H.R."/>
            <person name="David C.N."/>
            <person name="Rokhsar D.S."/>
            <person name="Steele R.E."/>
        </authorList>
    </citation>
    <scope>NUCLEOTIDE SEQUENCE</scope>
</reference>
<evidence type="ECO:0000313" key="7">
    <source>
        <dbReference type="EMBL" id="CBA32084.1"/>
    </source>
</evidence>
<gene>
    <name evidence="7" type="ORF">Csp_D30350</name>
</gene>
<organism evidence="7">
    <name type="scientific">Curvibacter symbiont subsp. Hydra magnipapillata</name>
    <dbReference type="NCBI Taxonomy" id="667019"/>
    <lineage>
        <taxon>Bacteria</taxon>
        <taxon>Pseudomonadati</taxon>
        <taxon>Pseudomonadota</taxon>
        <taxon>Betaproteobacteria</taxon>
        <taxon>Burkholderiales</taxon>
        <taxon>Comamonadaceae</taxon>
        <taxon>Curvibacter</taxon>
    </lineage>
</organism>
<dbReference type="InterPro" id="IPR051446">
    <property type="entry name" value="HTH_trans_reg/aminotransferase"/>
</dbReference>
<evidence type="ECO:0000256" key="1">
    <source>
        <dbReference type="ARBA" id="ARBA00005384"/>
    </source>
</evidence>
<dbReference type="PANTHER" id="PTHR46577">
    <property type="entry name" value="HTH-TYPE TRANSCRIPTIONAL REGULATORY PROTEIN GABR"/>
    <property type="match status" value="1"/>
</dbReference>
<dbReference type="Gene3D" id="3.40.640.10">
    <property type="entry name" value="Type I PLP-dependent aspartate aminotransferase-like (Major domain)"/>
    <property type="match status" value="1"/>
</dbReference>
<dbReference type="Pfam" id="PF00392">
    <property type="entry name" value="GntR"/>
    <property type="match status" value="1"/>
</dbReference>
<dbReference type="SUPFAM" id="SSF46785">
    <property type="entry name" value="Winged helix' DNA-binding domain"/>
    <property type="match status" value="1"/>
</dbReference>
<dbReference type="InterPro" id="IPR036388">
    <property type="entry name" value="WH-like_DNA-bd_sf"/>
</dbReference>
<dbReference type="EMBL" id="FN543107">
    <property type="protein sequence ID" value="CBA32084.1"/>
    <property type="molecule type" value="Genomic_DNA"/>
</dbReference>
<proteinExistence type="inferred from homology"/>
<dbReference type="InterPro" id="IPR004839">
    <property type="entry name" value="Aminotransferase_I/II_large"/>
</dbReference>
<keyword evidence="4" id="KW-0238">DNA-binding</keyword>
<evidence type="ECO:0000256" key="5">
    <source>
        <dbReference type="ARBA" id="ARBA00023163"/>
    </source>
</evidence>
<keyword evidence="3" id="KW-0805">Transcription regulation</keyword>
<dbReference type="SUPFAM" id="SSF53383">
    <property type="entry name" value="PLP-dependent transferases"/>
    <property type="match status" value="1"/>
</dbReference>
<feature type="domain" description="HTH gntR-type" evidence="6">
    <location>
        <begin position="42"/>
        <end position="110"/>
    </location>
</feature>
<sequence>MYFEKQHSCSTVLLNSLQSVLLAPPLQPCPESPPMLMKTAAQTLAEQLCAVFAQRIRDRLLAPGARLPSVRLCAQQQKVSPSTVVTAYDQLLAQGLIEARRNRGFYVRDVPLAPMDSAREAMISGANEAGSDGGSLMLTMPRQRAPLNATALIRGMFHGVSNKPQPGMGVLPKEWLETTFLATAVRRSCSVEALNAFSLQYGEPAGDIGLRRALSTKLAGLAVHAPPEQIITTMGATHALDVVSRTLLRAGDYVMVEEPGWAVEFARLDALGMRILPVPRRADGPDLEVMAKYCEVHKPKLFVSVSVFHNPTGFCLSPSSAYRILQLANQHDFHIVEDDTYSHFAPDHATRLCALDGLQRTIYVAGFAKILAPNWRVGYMAAPKDLAERLLDTKLLSTLTTPALLEKAMAWCIDQGQLRRHAERIRTQLDAARARSVKLALAHGCTFASDPVGLFGWVETGVDTDALSQRMLDEGYLLAPGALFHARRTPSSLMRINFASTQEAQFWKTFARLRDEKNR</sequence>
<dbReference type="InterPro" id="IPR015422">
    <property type="entry name" value="PyrdxlP-dep_Trfase_small"/>
</dbReference>
<accession>C9YEM9</accession>
<dbReference type="InterPro" id="IPR015424">
    <property type="entry name" value="PyrdxlP-dep_Trfase"/>
</dbReference>
<dbReference type="PANTHER" id="PTHR46577:SF2">
    <property type="entry name" value="TRANSCRIPTIONAL REGULATORY PROTEIN"/>
    <property type="match status" value="1"/>
</dbReference>
<comment type="similarity">
    <text evidence="1">In the C-terminal section; belongs to the class-I pyridoxal-phosphate-dependent aminotransferase family.</text>
</comment>
<keyword evidence="5" id="KW-0804">Transcription</keyword>
<dbReference type="InterPro" id="IPR036390">
    <property type="entry name" value="WH_DNA-bd_sf"/>
</dbReference>
<evidence type="ECO:0000256" key="3">
    <source>
        <dbReference type="ARBA" id="ARBA00023015"/>
    </source>
</evidence>
<dbReference type="CDD" id="cd07377">
    <property type="entry name" value="WHTH_GntR"/>
    <property type="match status" value="1"/>
</dbReference>
<name>C9YEM9_CURXX</name>
<dbReference type="GO" id="GO:0003677">
    <property type="term" value="F:DNA binding"/>
    <property type="evidence" value="ECO:0007669"/>
    <property type="project" value="UniProtKB-KW"/>
</dbReference>
<dbReference type="CDD" id="cd00609">
    <property type="entry name" value="AAT_like"/>
    <property type="match status" value="1"/>
</dbReference>
<dbReference type="AlphaFoldDB" id="C9YEM9"/>
<dbReference type="InterPro" id="IPR000524">
    <property type="entry name" value="Tscrpt_reg_HTH_GntR"/>
</dbReference>
<evidence type="ECO:0000256" key="2">
    <source>
        <dbReference type="ARBA" id="ARBA00022898"/>
    </source>
</evidence>
<protein>
    <recommendedName>
        <fullName evidence="6">HTH gntR-type domain-containing protein</fullName>
    </recommendedName>
</protein>
<dbReference type="GO" id="GO:0030170">
    <property type="term" value="F:pyridoxal phosphate binding"/>
    <property type="evidence" value="ECO:0007669"/>
    <property type="project" value="InterPro"/>
</dbReference>
<dbReference type="Pfam" id="PF00155">
    <property type="entry name" value="Aminotran_1_2"/>
    <property type="match status" value="1"/>
</dbReference>
<dbReference type="InterPro" id="IPR015421">
    <property type="entry name" value="PyrdxlP-dep_Trfase_major"/>
</dbReference>
<dbReference type="GO" id="GO:0003700">
    <property type="term" value="F:DNA-binding transcription factor activity"/>
    <property type="evidence" value="ECO:0007669"/>
    <property type="project" value="InterPro"/>
</dbReference>
<dbReference type="Gene3D" id="1.10.10.10">
    <property type="entry name" value="Winged helix-like DNA-binding domain superfamily/Winged helix DNA-binding domain"/>
    <property type="match status" value="1"/>
</dbReference>